<dbReference type="EMBL" id="ML208776">
    <property type="protein sequence ID" value="TFK60429.1"/>
    <property type="molecule type" value="Genomic_DNA"/>
</dbReference>
<evidence type="ECO:0000313" key="1">
    <source>
        <dbReference type="EMBL" id="TFK60429.1"/>
    </source>
</evidence>
<organism evidence="1 2">
    <name type="scientific">Pluteus cervinus</name>
    <dbReference type="NCBI Taxonomy" id="181527"/>
    <lineage>
        <taxon>Eukaryota</taxon>
        <taxon>Fungi</taxon>
        <taxon>Dikarya</taxon>
        <taxon>Basidiomycota</taxon>
        <taxon>Agaricomycotina</taxon>
        <taxon>Agaricomycetes</taxon>
        <taxon>Agaricomycetidae</taxon>
        <taxon>Agaricales</taxon>
        <taxon>Pluteineae</taxon>
        <taxon>Pluteaceae</taxon>
        <taxon>Pluteus</taxon>
    </lineage>
</organism>
<protein>
    <submittedName>
        <fullName evidence="1">Uncharacterized protein</fullName>
    </submittedName>
</protein>
<accession>A0ACD3A456</accession>
<proteinExistence type="predicted"/>
<sequence length="84" mass="9416">MTDLVAGPVLLLALLSVLERPCTYSHLFLWPLAILRPILYPSQRQQSWQQGQSKCALVLALSPPKAEYVHDADELWGQTESLSI</sequence>
<gene>
    <name evidence="1" type="ORF">BDN72DRAFT_850524</name>
</gene>
<evidence type="ECO:0000313" key="2">
    <source>
        <dbReference type="Proteomes" id="UP000308600"/>
    </source>
</evidence>
<dbReference type="Proteomes" id="UP000308600">
    <property type="component" value="Unassembled WGS sequence"/>
</dbReference>
<reference evidence="1 2" key="1">
    <citation type="journal article" date="2019" name="Nat. Ecol. Evol.">
        <title>Megaphylogeny resolves global patterns of mushroom evolution.</title>
        <authorList>
            <person name="Varga T."/>
            <person name="Krizsan K."/>
            <person name="Foldi C."/>
            <person name="Dima B."/>
            <person name="Sanchez-Garcia M."/>
            <person name="Sanchez-Ramirez S."/>
            <person name="Szollosi G.J."/>
            <person name="Szarkandi J.G."/>
            <person name="Papp V."/>
            <person name="Albert L."/>
            <person name="Andreopoulos W."/>
            <person name="Angelini C."/>
            <person name="Antonin V."/>
            <person name="Barry K.W."/>
            <person name="Bougher N.L."/>
            <person name="Buchanan P."/>
            <person name="Buyck B."/>
            <person name="Bense V."/>
            <person name="Catcheside P."/>
            <person name="Chovatia M."/>
            <person name="Cooper J."/>
            <person name="Damon W."/>
            <person name="Desjardin D."/>
            <person name="Finy P."/>
            <person name="Geml J."/>
            <person name="Haridas S."/>
            <person name="Hughes K."/>
            <person name="Justo A."/>
            <person name="Karasinski D."/>
            <person name="Kautmanova I."/>
            <person name="Kiss B."/>
            <person name="Kocsube S."/>
            <person name="Kotiranta H."/>
            <person name="LaButti K.M."/>
            <person name="Lechner B.E."/>
            <person name="Liimatainen K."/>
            <person name="Lipzen A."/>
            <person name="Lukacs Z."/>
            <person name="Mihaltcheva S."/>
            <person name="Morgado L.N."/>
            <person name="Niskanen T."/>
            <person name="Noordeloos M.E."/>
            <person name="Ohm R.A."/>
            <person name="Ortiz-Santana B."/>
            <person name="Ovrebo C."/>
            <person name="Racz N."/>
            <person name="Riley R."/>
            <person name="Savchenko A."/>
            <person name="Shiryaev A."/>
            <person name="Soop K."/>
            <person name="Spirin V."/>
            <person name="Szebenyi C."/>
            <person name="Tomsovsky M."/>
            <person name="Tulloss R.E."/>
            <person name="Uehling J."/>
            <person name="Grigoriev I.V."/>
            <person name="Vagvolgyi C."/>
            <person name="Papp T."/>
            <person name="Martin F.M."/>
            <person name="Miettinen O."/>
            <person name="Hibbett D.S."/>
            <person name="Nagy L.G."/>
        </authorList>
    </citation>
    <scope>NUCLEOTIDE SEQUENCE [LARGE SCALE GENOMIC DNA]</scope>
    <source>
        <strain evidence="1 2">NL-1719</strain>
    </source>
</reference>
<name>A0ACD3A456_9AGAR</name>
<keyword evidence="2" id="KW-1185">Reference proteome</keyword>